<keyword evidence="4" id="KW-0902">Two-component regulatory system</keyword>
<dbReference type="PROSITE" id="PS50110">
    <property type="entry name" value="RESPONSE_REGULATORY"/>
    <property type="match status" value="1"/>
</dbReference>
<dbReference type="InterPro" id="IPR001789">
    <property type="entry name" value="Sig_transdc_resp-reg_receiver"/>
</dbReference>
<feature type="domain" description="Histidine kinase" evidence="6">
    <location>
        <begin position="681"/>
        <end position="902"/>
    </location>
</feature>
<dbReference type="AlphaFoldDB" id="A0A1G9Y8C2"/>
<dbReference type="PRINTS" id="PR00344">
    <property type="entry name" value="BCTRLSENSOR"/>
</dbReference>
<dbReference type="Gene3D" id="3.40.50.2300">
    <property type="match status" value="1"/>
</dbReference>
<dbReference type="NCBIfam" id="TIGR00229">
    <property type="entry name" value="sensory_box"/>
    <property type="match status" value="4"/>
</dbReference>
<feature type="domain" description="PAS" evidence="8">
    <location>
        <begin position="174"/>
        <end position="244"/>
    </location>
</feature>
<dbReference type="PROSITE" id="PS50113">
    <property type="entry name" value="PAC"/>
    <property type="match status" value="3"/>
</dbReference>
<dbReference type="SMART" id="SM00388">
    <property type="entry name" value="HisKA"/>
    <property type="match status" value="1"/>
</dbReference>
<comment type="catalytic activity">
    <reaction evidence="1">
        <text>ATP + protein L-histidine = ADP + protein N-phospho-L-histidine.</text>
        <dbReference type="EC" id="2.7.13.3"/>
    </reaction>
</comment>
<feature type="domain" description="PAS" evidence="8">
    <location>
        <begin position="537"/>
        <end position="579"/>
    </location>
</feature>
<dbReference type="PROSITE" id="PS50109">
    <property type="entry name" value="HIS_KIN"/>
    <property type="match status" value="1"/>
</dbReference>
<dbReference type="PROSITE" id="PS50112">
    <property type="entry name" value="PAS"/>
    <property type="match status" value="4"/>
</dbReference>
<dbReference type="InterPro" id="IPR036890">
    <property type="entry name" value="HATPase_C_sf"/>
</dbReference>
<dbReference type="InterPro" id="IPR036097">
    <property type="entry name" value="HisK_dim/P_sf"/>
</dbReference>
<dbReference type="GO" id="GO:0000155">
    <property type="term" value="F:phosphorelay sensor kinase activity"/>
    <property type="evidence" value="ECO:0007669"/>
    <property type="project" value="InterPro"/>
</dbReference>
<dbReference type="InterPro" id="IPR000700">
    <property type="entry name" value="PAS-assoc_C"/>
</dbReference>
<feature type="domain" description="PAC" evidence="9">
    <location>
        <begin position="611"/>
        <end position="663"/>
    </location>
</feature>
<evidence type="ECO:0000313" key="10">
    <source>
        <dbReference type="EMBL" id="SDN05338.1"/>
    </source>
</evidence>
<dbReference type="EMBL" id="FNHH01000036">
    <property type="protein sequence ID" value="SDN05338.1"/>
    <property type="molecule type" value="Genomic_DNA"/>
</dbReference>
<dbReference type="InterPro" id="IPR005467">
    <property type="entry name" value="His_kinase_dom"/>
</dbReference>
<evidence type="ECO:0000256" key="5">
    <source>
        <dbReference type="PROSITE-ProRule" id="PRU00169"/>
    </source>
</evidence>
<keyword evidence="3 5" id="KW-0597">Phosphoprotein</keyword>
<dbReference type="Pfam" id="PF13426">
    <property type="entry name" value="PAS_9"/>
    <property type="match status" value="3"/>
</dbReference>
<dbReference type="SMART" id="SM00086">
    <property type="entry name" value="PAC"/>
    <property type="match status" value="4"/>
</dbReference>
<dbReference type="InterPro" id="IPR000014">
    <property type="entry name" value="PAS"/>
</dbReference>
<dbReference type="EC" id="2.7.13.3" evidence="2"/>
<organism evidence="10 11">
    <name type="scientific">Daejeonella rubra</name>
    <dbReference type="NCBI Taxonomy" id="990371"/>
    <lineage>
        <taxon>Bacteria</taxon>
        <taxon>Pseudomonadati</taxon>
        <taxon>Bacteroidota</taxon>
        <taxon>Sphingobacteriia</taxon>
        <taxon>Sphingobacteriales</taxon>
        <taxon>Sphingobacteriaceae</taxon>
        <taxon>Daejeonella</taxon>
    </lineage>
</organism>
<dbReference type="Gene3D" id="3.30.450.20">
    <property type="entry name" value="PAS domain"/>
    <property type="match status" value="4"/>
</dbReference>
<dbReference type="InterPro" id="IPR004358">
    <property type="entry name" value="Sig_transdc_His_kin-like_C"/>
</dbReference>
<evidence type="ECO:0000259" key="7">
    <source>
        <dbReference type="PROSITE" id="PS50110"/>
    </source>
</evidence>
<sequence>MNQIVVGSENENFRLNTLNDSQIMELLPKGEYESITRLACYICNKPNSKISIIDSGHLSIRSIKGTNPEGAPLLDSFCQFTIRGKGILEIKDALEDSRSSRLTCVSGDKKLRFYAGVPLICPDGGVLGVLSVTDTVPGELDHMQKDALSILAQGIVSHLESRRKNIALKDLILKYEDISTMFNSSAELHCILDRSGKIQLMNTVVERLLGYTPEEVVGRPIWDFFFEEDMYAMVPIIEKGLASGKKGFELEGRIKLKNGSTKWMGWSISVKNEKWFANGRDITDQKKMVGELEQLSLVASKINNGVVICDEKSRVLWVNDATKTITGYGISDLKGRKLGDVIKGKETDLKVIRQAREFTKNKKPFSVDLLAYKKDGSPIWLSILNSVLLDKNGKIEKEVEVIIDITARKKTEQELEILSTVASKSSSGIVIRDGNGKVTWINKALENMLGYKFSELVGKRLGDVLVGKLTDTQSLEVAENALNEKKSYNIDLRLYKKDGSEIWVNASTTPILNDKDDIERQVEIIIDITERKHVEEQLTLLSLVASKTVNGVAISSSDGKIKWVNQSLEDLTGYTLEDFKNTRPGDLLAGEGTDRALLNSARGKAINCIPSYIELLSYKKDGTPIWLAISNTPTFNKDGSLDQQVEIINDISERKLAEQELIKTREEALQLSKAKETFLSVMSHEIRTPLNAVIGMSHILMDDNPTESQIENLKILGFSAQNLLNLINDVLDFTKIETGNMVLESVNVNLKDLVSQTLNSLQFRTAEKAVILKSEIDHRIPTYVMGDNTRLYQILINLLGNSIKFTEKGEVKLKVDLFEENKKSVKVRFEIRDTGIGIAPDKIDYIFQSYAQADTDTTRKYGGTGLGLAITKSLLELHNSQILVESELGKGSVFSFIIEFNRSVQSNMQVENKTQIQPLSGNILVVDDNEINRLLASKVLAKWGVQVDFAENGQIALEKTQMNNYDLILMDLHMPVMDGMEASKAIRKLGGHHSRVPIIALTASLFAHELETISECGMDGFVIKPFVPIDLYNKIKTFLSVKD</sequence>
<dbReference type="SMART" id="SM00091">
    <property type="entry name" value="PAS"/>
    <property type="match status" value="4"/>
</dbReference>
<dbReference type="STRING" id="990371.SAMN05421813_13625"/>
<gene>
    <name evidence="10" type="ORF">SAMN05421813_13625</name>
</gene>
<evidence type="ECO:0000256" key="2">
    <source>
        <dbReference type="ARBA" id="ARBA00012438"/>
    </source>
</evidence>
<dbReference type="Gene3D" id="1.10.287.130">
    <property type="match status" value="1"/>
</dbReference>
<evidence type="ECO:0000256" key="4">
    <source>
        <dbReference type="ARBA" id="ARBA00023012"/>
    </source>
</evidence>
<dbReference type="Pfam" id="PF00072">
    <property type="entry name" value="Response_reg"/>
    <property type="match status" value="1"/>
</dbReference>
<dbReference type="InterPro" id="IPR001610">
    <property type="entry name" value="PAC"/>
</dbReference>
<dbReference type="GO" id="GO:0006355">
    <property type="term" value="P:regulation of DNA-templated transcription"/>
    <property type="evidence" value="ECO:0007669"/>
    <property type="project" value="InterPro"/>
</dbReference>
<keyword evidence="11" id="KW-1185">Reference proteome</keyword>
<dbReference type="SUPFAM" id="SSF52172">
    <property type="entry name" value="CheY-like"/>
    <property type="match status" value="1"/>
</dbReference>
<dbReference type="PANTHER" id="PTHR45339">
    <property type="entry name" value="HYBRID SIGNAL TRANSDUCTION HISTIDINE KINASE J"/>
    <property type="match status" value="1"/>
</dbReference>
<dbReference type="SMART" id="SM00448">
    <property type="entry name" value="REC"/>
    <property type="match status" value="1"/>
</dbReference>
<accession>A0A1G9Y8C2</accession>
<evidence type="ECO:0000313" key="11">
    <source>
        <dbReference type="Proteomes" id="UP000199226"/>
    </source>
</evidence>
<dbReference type="CDD" id="cd00082">
    <property type="entry name" value="HisKA"/>
    <property type="match status" value="1"/>
</dbReference>
<dbReference type="SMART" id="SM00387">
    <property type="entry name" value="HATPase_c"/>
    <property type="match status" value="1"/>
</dbReference>
<dbReference type="InterPro" id="IPR011006">
    <property type="entry name" value="CheY-like_superfamily"/>
</dbReference>
<protein>
    <recommendedName>
        <fullName evidence="2">histidine kinase</fullName>
        <ecNumber evidence="2">2.7.13.3</ecNumber>
    </recommendedName>
</protein>
<dbReference type="CDD" id="cd16922">
    <property type="entry name" value="HATPase_EvgS-ArcB-TorS-like"/>
    <property type="match status" value="1"/>
</dbReference>
<dbReference type="InterPro" id="IPR029016">
    <property type="entry name" value="GAF-like_dom_sf"/>
</dbReference>
<dbReference type="Proteomes" id="UP000199226">
    <property type="component" value="Unassembled WGS sequence"/>
</dbReference>
<proteinExistence type="predicted"/>
<dbReference type="SUPFAM" id="SSF47384">
    <property type="entry name" value="Homodimeric domain of signal transducing histidine kinase"/>
    <property type="match status" value="1"/>
</dbReference>
<evidence type="ECO:0000256" key="3">
    <source>
        <dbReference type="ARBA" id="ARBA00022553"/>
    </source>
</evidence>
<dbReference type="SUPFAM" id="SSF55874">
    <property type="entry name" value="ATPase domain of HSP90 chaperone/DNA topoisomerase II/histidine kinase"/>
    <property type="match status" value="1"/>
</dbReference>
<feature type="domain" description="PAS" evidence="8">
    <location>
        <begin position="291"/>
        <end position="338"/>
    </location>
</feature>
<evidence type="ECO:0000259" key="8">
    <source>
        <dbReference type="PROSITE" id="PS50112"/>
    </source>
</evidence>
<dbReference type="CDD" id="cd00130">
    <property type="entry name" value="PAS"/>
    <property type="match status" value="4"/>
</dbReference>
<dbReference type="Gene3D" id="3.30.450.40">
    <property type="match status" value="1"/>
</dbReference>
<dbReference type="Gene3D" id="3.30.565.10">
    <property type="entry name" value="Histidine kinase-like ATPase, C-terminal domain"/>
    <property type="match status" value="1"/>
</dbReference>
<feature type="domain" description="PAC" evidence="9">
    <location>
        <begin position="365"/>
        <end position="417"/>
    </location>
</feature>
<dbReference type="FunFam" id="3.30.565.10:FF:000010">
    <property type="entry name" value="Sensor histidine kinase RcsC"/>
    <property type="match status" value="1"/>
</dbReference>
<dbReference type="InterPro" id="IPR035965">
    <property type="entry name" value="PAS-like_dom_sf"/>
</dbReference>
<dbReference type="SUPFAM" id="SSF55785">
    <property type="entry name" value="PYP-like sensor domain (PAS domain)"/>
    <property type="match status" value="4"/>
</dbReference>
<evidence type="ECO:0000256" key="1">
    <source>
        <dbReference type="ARBA" id="ARBA00000085"/>
    </source>
</evidence>
<dbReference type="Pfam" id="PF00512">
    <property type="entry name" value="HisKA"/>
    <property type="match status" value="1"/>
</dbReference>
<feature type="domain" description="PAS" evidence="8">
    <location>
        <begin position="414"/>
        <end position="484"/>
    </location>
</feature>
<dbReference type="SUPFAM" id="SSF55781">
    <property type="entry name" value="GAF domain-like"/>
    <property type="match status" value="1"/>
</dbReference>
<evidence type="ECO:0000259" key="6">
    <source>
        <dbReference type="PROSITE" id="PS50109"/>
    </source>
</evidence>
<dbReference type="RefSeq" id="WP_090706873.1">
    <property type="nucleotide sequence ID" value="NZ_FNHH01000036.1"/>
</dbReference>
<dbReference type="InterPro" id="IPR003661">
    <property type="entry name" value="HisK_dim/P_dom"/>
</dbReference>
<dbReference type="PANTHER" id="PTHR45339:SF1">
    <property type="entry name" value="HYBRID SIGNAL TRANSDUCTION HISTIDINE KINASE J"/>
    <property type="match status" value="1"/>
</dbReference>
<feature type="domain" description="PAC" evidence="9">
    <location>
        <begin position="488"/>
        <end position="540"/>
    </location>
</feature>
<evidence type="ECO:0000259" key="9">
    <source>
        <dbReference type="PROSITE" id="PS50113"/>
    </source>
</evidence>
<dbReference type="InterPro" id="IPR013767">
    <property type="entry name" value="PAS_fold"/>
</dbReference>
<dbReference type="InterPro" id="IPR003594">
    <property type="entry name" value="HATPase_dom"/>
</dbReference>
<dbReference type="OrthoDB" id="9811889at2"/>
<dbReference type="CDD" id="cd17546">
    <property type="entry name" value="REC_hyHK_CKI1_RcsC-like"/>
    <property type="match status" value="1"/>
</dbReference>
<reference evidence="11" key="1">
    <citation type="submission" date="2016-10" db="EMBL/GenBank/DDBJ databases">
        <authorList>
            <person name="Varghese N."/>
            <person name="Submissions S."/>
        </authorList>
    </citation>
    <scope>NUCLEOTIDE SEQUENCE [LARGE SCALE GENOMIC DNA]</scope>
    <source>
        <strain evidence="11">DSM 24536</strain>
    </source>
</reference>
<name>A0A1G9Y8C2_9SPHI</name>
<feature type="modified residue" description="4-aspartylphosphate" evidence="5">
    <location>
        <position position="971"/>
    </location>
</feature>
<dbReference type="Pfam" id="PF02518">
    <property type="entry name" value="HATPase_c"/>
    <property type="match status" value="1"/>
</dbReference>
<dbReference type="Pfam" id="PF00989">
    <property type="entry name" value="PAS"/>
    <property type="match status" value="1"/>
</dbReference>
<feature type="domain" description="Response regulatory" evidence="7">
    <location>
        <begin position="922"/>
        <end position="1039"/>
    </location>
</feature>